<evidence type="ECO:0000313" key="6">
    <source>
        <dbReference type="WBParaSite" id="HCON_00155940-00001"/>
    </source>
</evidence>
<feature type="domain" description="HTH CENPB-type" evidence="4">
    <location>
        <begin position="315"/>
        <end position="394"/>
    </location>
</feature>
<dbReference type="InterPro" id="IPR050863">
    <property type="entry name" value="CenT-Element_Derived"/>
</dbReference>
<dbReference type="OMA" id="SERWLAN"/>
<dbReference type="SMART" id="SM00674">
    <property type="entry name" value="CENPB"/>
    <property type="match status" value="2"/>
</dbReference>
<organism evidence="5 6">
    <name type="scientific">Haemonchus contortus</name>
    <name type="common">Barber pole worm</name>
    <dbReference type="NCBI Taxonomy" id="6289"/>
    <lineage>
        <taxon>Eukaryota</taxon>
        <taxon>Metazoa</taxon>
        <taxon>Ecdysozoa</taxon>
        <taxon>Nematoda</taxon>
        <taxon>Chromadorea</taxon>
        <taxon>Rhabditida</taxon>
        <taxon>Rhabditina</taxon>
        <taxon>Rhabditomorpha</taxon>
        <taxon>Strongyloidea</taxon>
        <taxon>Trichostrongylidae</taxon>
        <taxon>Haemonchus</taxon>
    </lineage>
</organism>
<feature type="domain" description="HTH CENPB-type" evidence="4">
    <location>
        <begin position="174"/>
        <end position="244"/>
    </location>
</feature>
<dbReference type="InterPro" id="IPR010921">
    <property type="entry name" value="Trp_repressor/repl_initiator"/>
</dbReference>
<dbReference type="WBParaSite" id="HCON_00155940-00001">
    <property type="protein sequence ID" value="HCON_00155940-00001"/>
    <property type="gene ID" value="HCON_00155940"/>
</dbReference>
<dbReference type="GO" id="GO:0043565">
    <property type="term" value="F:sequence-specific DNA binding"/>
    <property type="evidence" value="ECO:0007669"/>
    <property type="project" value="InterPro"/>
</dbReference>
<evidence type="ECO:0000256" key="2">
    <source>
        <dbReference type="ARBA" id="ARBA00023125"/>
    </source>
</evidence>
<dbReference type="Gene3D" id="1.10.10.60">
    <property type="entry name" value="Homeodomain-like"/>
    <property type="match status" value="3"/>
</dbReference>
<dbReference type="AlphaFoldDB" id="A0A7I4YY19"/>
<evidence type="ECO:0000259" key="4">
    <source>
        <dbReference type="PROSITE" id="PS51253"/>
    </source>
</evidence>
<dbReference type="InterPro" id="IPR009057">
    <property type="entry name" value="Homeodomain-like_sf"/>
</dbReference>
<evidence type="ECO:0000256" key="1">
    <source>
        <dbReference type="ARBA" id="ARBA00004123"/>
    </source>
</evidence>
<feature type="compositionally biased region" description="Polar residues" evidence="3">
    <location>
        <begin position="32"/>
        <end position="44"/>
    </location>
</feature>
<reference evidence="6" key="1">
    <citation type="submission" date="2020-12" db="UniProtKB">
        <authorList>
            <consortium name="WormBaseParasite"/>
        </authorList>
    </citation>
    <scope>IDENTIFICATION</scope>
    <source>
        <strain evidence="6">MHco3</strain>
    </source>
</reference>
<dbReference type="OrthoDB" id="5794751at2759"/>
<dbReference type="PANTHER" id="PTHR19303:SF73">
    <property type="entry name" value="PROTEIN PDC2"/>
    <property type="match status" value="1"/>
</dbReference>
<dbReference type="SUPFAM" id="SSF46689">
    <property type="entry name" value="Homeodomain-like"/>
    <property type="match status" value="2"/>
</dbReference>
<dbReference type="PROSITE" id="PS51253">
    <property type="entry name" value="HTH_CENPB"/>
    <property type="match status" value="2"/>
</dbReference>
<name>A0A7I4YY19_HAECO</name>
<dbReference type="SUPFAM" id="SSF48295">
    <property type="entry name" value="TrpR-like"/>
    <property type="match status" value="1"/>
</dbReference>
<proteinExistence type="predicted"/>
<accession>A0A7I4YY19</accession>
<keyword evidence="5" id="KW-1185">Reference proteome</keyword>
<evidence type="ECO:0000313" key="5">
    <source>
        <dbReference type="Proteomes" id="UP000025227"/>
    </source>
</evidence>
<dbReference type="Pfam" id="PF03221">
    <property type="entry name" value="HTH_Tnp_Tc5"/>
    <property type="match status" value="2"/>
</dbReference>
<keyword evidence="2" id="KW-0238">DNA-binding</keyword>
<dbReference type="Proteomes" id="UP000025227">
    <property type="component" value="Unplaced"/>
</dbReference>
<evidence type="ECO:0000256" key="3">
    <source>
        <dbReference type="SAM" id="MobiDB-lite"/>
    </source>
</evidence>
<protein>
    <submittedName>
        <fullName evidence="6">HTH CENPB-type domain-containing protein</fullName>
    </submittedName>
</protein>
<feature type="region of interest" description="Disordered" evidence="3">
    <location>
        <begin position="31"/>
        <end position="56"/>
    </location>
</feature>
<sequence>MDPNYFRSLEQAAVQFIRACETIYNAGAPESVSDQNDALSSPNFPSSPAPECPTLSLPPSLQLKEEDSVETINLEHPEQSEQSISDDNGKFEISAADSLALLSSCTSNGNGEWIATPGNNRMSYSREFKLMVIDYYQRNGQNKYRTCKEFHITKSMLKGWLSRVDKIRESRPGSLKSGRTGRRPDIERQLFALYRKRLETGLRVSNRWLRDRARELAGDVNSICQFSDRWLRNFKKRFHIDLQRGSLDSDPSNPYDLVKTEKLTFSDTDSFIDPVELDVGFRNEVVAEIVNQTEQLPIQAFYEKFPQLSKRDVGVGRRGRKAQFPDVERLLYDRFIQKQEAGERISNRWLQEQARDLAAELYAGAEDTVKSSRCLFSERWLANFKKRYNISLKNKTCKREEQLEGNEVRMDESPPPPEEIDVNTVLTAWLMNQTDIPPLSSSGSS</sequence>
<dbReference type="InterPro" id="IPR006600">
    <property type="entry name" value="HTH_CenpB_DNA-bd_dom"/>
</dbReference>
<comment type="subcellular location">
    <subcellularLocation>
        <location evidence="1">Nucleus</location>
    </subcellularLocation>
</comment>
<dbReference type="PANTHER" id="PTHR19303">
    <property type="entry name" value="TRANSPOSON"/>
    <property type="match status" value="1"/>
</dbReference>
<dbReference type="GO" id="GO:0005634">
    <property type="term" value="C:nucleus"/>
    <property type="evidence" value="ECO:0007669"/>
    <property type="project" value="UniProtKB-SubCell"/>
</dbReference>